<dbReference type="Ensembl" id="ENSCABT00000031952.1">
    <property type="protein sequence ID" value="ENSCABP00000029156.1"/>
    <property type="gene ID" value="ENSCABG00000021402.1"/>
</dbReference>
<accession>A0A8C0QR59</accession>
<protein>
    <submittedName>
        <fullName evidence="2">Uncharacterized protein</fullName>
    </submittedName>
</protein>
<organism evidence="2 3">
    <name type="scientific">Chelonoidis abingdonii</name>
    <name type="common">Abingdon island giant tortoise</name>
    <name type="synonym">Testudo abingdonii</name>
    <dbReference type="NCBI Taxonomy" id="106734"/>
    <lineage>
        <taxon>Eukaryota</taxon>
        <taxon>Metazoa</taxon>
        <taxon>Chordata</taxon>
        <taxon>Craniata</taxon>
        <taxon>Vertebrata</taxon>
        <taxon>Euteleostomi</taxon>
        <taxon>Archelosauria</taxon>
        <taxon>Testudinata</taxon>
        <taxon>Testudines</taxon>
        <taxon>Cryptodira</taxon>
        <taxon>Durocryptodira</taxon>
        <taxon>Testudinoidea</taxon>
        <taxon>Testudinidae</taxon>
        <taxon>Chelonoidis</taxon>
    </lineage>
</organism>
<name>A0A8C0QR59_CHEAB</name>
<evidence type="ECO:0000313" key="3">
    <source>
        <dbReference type="Proteomes" id="UP000694404"/>
    </source>
</evidence>
<reference evidence="2" key="1">
    <citation type="submission" date="2025-08" db="UniProtKB">
        <authorList>
            <consortium name="Ensembl"/>
        </authorList>
    </citation>
    <scope>IDENTIFICATION</scope>
</reference>
<proteinExistence type="predicted"/>
<keyword evidence="3" id="KW-1185">Reference proteome</keyword>
<evidence type="ECO:0000313" key="2">
    <source>
        <dbReference type="Ensembl" id="ENSCABP00000029156.1"/>
    </source>
</evidence>
<dbReference type="AlphaFoldDB" id="A0A8C0QR59"/>
<evidence type="ECO:0000256" key="1">
    <source>
        <dbReference type="SAM" id="MobiDB-lite"/>
    </source>
</evidence>
<feature type="region of interest" description="Disordered" evidence="1">
    <location>
        <begin position="78"/>
        <end position="98"/>
    </location>
</feature>
<dbReference type="Proteomes" id="UP000694404">
    <property type="component" value="Unplaced"/>
</dbReference>
<sequence>KRTLSWLLSEYICMNKNTLHLRPCGGRDCSGGCECFPEKGGRARSSCLSLLGIHSSEVSPGVRCLSHFLQEQHSTHLTPHKMARGGGEKRRWLKGPPL</sequence>
<reference evidence="2" key="2">
    <citation type="submission" date="2025-09" db="UniProtKB">
        <authorList>
            <consortium name="Ensembl"/>
        </authorList>
    </citation>
    <scope>IDENTIFICATION</scope>
</reference>